<reference evidence="1" key="1">
    <citation type="submission" date="2019-04" db="EMBL/GenBank/DDBJ databases">
        <authorList>
            <person name="Alioto T."/>
            <person name="Alioto T."/>
        </authorList>
    </citation>
    <scope>NUCLEOTIDE SEQUENCE [LARGE SCALE GENOMIC DNA]</scope>
</reference>
<protein>
    <recommendedName>
        <fullName evidence="3">Immunoglobulin V-set domain-containing protein</fullName>
    </recommendedName>
</protein>
<name>A0A5E4D185_MARMO</name>
<keyword evidence="2" id="KW-1185">Reference proteome</keyword>
<dbReference type="PANTHER" id="PTHR23267">
    <property type="entry name" value="IMMUNOGLOBULIN LIGHT CHAIN"/>
    <property type="match status" value="1"/>
</dbReference>
<gene>
    <name evidence="1" type="ORF">MONAX_5E016411</name>
</gene>
<accession>A0A5E4D185</accession>
<dbReference type="SUPFAM" id="SSF48726">
    <property type="entry name" value="Immunoglobulin"/>
    <property type="match status" value="1"/>
</dbReference>
<dbReference type="InterPro" id="IPR050150">
    <property type="entry name" value="IgV_Light_Chain"/>
</dbReference>
<feature type="non-terminal residue" evidence="1">
    <location>
        <position position="1"/>
    </location>
</feature>
<dbReference type="InterPro" id="IPR036179">
    <property type="entry name" value="Ig-like_dom_sf"/>
</dbReference>
<dbReference type="AlphaFoldDB" id="A0A5E4D185"/>
<organism evidence="1 2">
    <name type="scientific">Marmota monax</name>
    <name type="common">Woodchuck</name>
    <dbReference type="NCBI Taxonomy" id="9995"/>
    <lineage>
        <taxon>Eukaryota</taxon>
        <taxon>Metazoa</taxon>
        <taxon>Chordata</taxon>
        <taxon>Craniata</taxon>
        <taxon>Vertebrata</taxon>
        <taxon>Euteleostomi</taxon>
        <taxon>Mammalia</taxon>
        <taxon>Eutheria</taxon>
        <taxon>Euarchontoglires</taxon>
        <taxon>Glires</taxon>
        <taxon>Rodentia</taxon>
        <taxon>Sciuromorpha</taxon>
        <taxon>Sciuridae</taxon>
        <taxon>Xerinae</taxon>
        <taxon>Marmotini</taxon>
        <taxon>Marmota</taxon>
    </lineage>
</organism>
<comment type="caution">
    <text evidence="1">The sequence shown here is derived from an EMBL/GenBank/DDBJ whole genome shotgun (WGS) entry which is preliminary data.</text>
</comment>
<dbReference type="Proteomes" id="UP000335636">
    <property type="component" value="Unassembled WGS sequence"/>
</dbReference>
<dbReference type="InterPro" id="IPR013783">
    <property type="entry name" value="Ig-like_fold"/>
</dbReference>
<proteinExistence type="predicted"/>
<dbReference type="EMBL" id="CABDUW010002758">
    <property type="protein sequence ID" value="VTJ87914.1"/>
    <property type="molecule type" value="Genomic_DNA"/>
</dbReference>
<evidence type="ECO:0000313" key="2">
    <source>
        <dbReference type="Proteomes" id="UP000335636"/>
    </source>
</evidence>
<dbReference type="Gene3D" id="2.60.40.10">
    <property type="entry name" value="Immunoglobulins"/>
    <property type="match status" value="1"/>
</dbReference>
<evidence type="ECO:0008006" key="3">
    <source>
        <dbReference type="Google" id="ProtNLM"/>
    </source>
</evidence>
<evidence type="ECO:0000313" key="1">
    <source>
        <dbReference type="EMBL" id="VTJ87914.1"/>
    </source>
</evidence>
<sequence length="90" mass="9967">LQSGIPSRFSGSGYGTDFTLTINSLEPEDVTTYYCLQSWDSPPTVTQAMKKPPREQKCEAGLPQLLLLLPPLAEGTAQRQPTLEHYKESL</sequence>